<evidence type="ECO:0000313" key="2">
    <source>
        <dbReference type="Proteomes" id="UP000604046"/>
    </source>
</evidence>
<protein>
    <submittedName>
        <fullName evidence="1">Uncharacterized protein</fullName>
    </submittedName>
</protein>
<sequence>MVSISASPPQRYVFNMNGAAPLTNNAESVWSFDGKVYCAYQANSNALSRQVVQVFPEGANVTNSEIPAVPIFPLDDRRSNSEDGLNCLNVSSVPLQIVSTSATNSASCVSTIQGLNVTTGLYTPICSTAPGECFLSCAIDPSDGMIYCQTTSTPRYLARMTCDPTTGALEPCYMGRVNTNNDPLDNSAAFKPSDGEYVYAPGDGNRLREVRGDITNIDAFVSRPDPALPFISSPRASGQNFNADALAIARFTFSTQGEQDWAVGCAGSQVIVMSVTGSSVRYVLDMVGVDVPGGEVTTAWSFEDHVYCACNDTIYEILYEFVSTMVVTAPLHFQMCPGCRQVTTTTTTTTTTLPPPLQLCLDLTGVEKPPSTSPIGGVGVDNGTMARIVNLPALADSEPAWNCSNSSEFSTLALQVINEQPFGLPARQGRQAGVLFYALLDIGVAPGIWDEDALSLLVADCCTKSMKPTFGHDLAMLRDRFVTKLEGGGGVAPPSEVGALCAARPSEVGGQLCHELPHSLTSVTNVLGLAGPFNFPFLRKPYRGTIQSLDVTTGTYVRRLVSQSRHLQSRLICKFEGECFNACGVNPLDNNIYCITEAT</sequence>
<proteinExistence type="predicted"/>
<gene>
    <name evidence="1" type="ORF">SNAT2548_LOCUS12084</name>
</gene>
<name>A0A812LMN6_9DINO</name>
<keyword evidence="2" id="KW-1185">Reference proteome</keyword>
<dbReference type="EMBL" id="CAJNDS010001125">
    <property type="protein sequence ID" value="CAE7248846.1"/>
    <property type="molecule type" value="Genomic_DNA"/>
</dbReference>
<comment type="caution">
    <text evidence="1">The sequence shown here is derived from an EMBL/GenBank/DDBJ whole genome shotgun (WGS) entry which is preliminary data.</text>
</comment>
<evidence type="ECO:0000313" key="1">
    <source>
        <dbReference type="EMBL" id="CAE7248846.1"/>
    </source>
</evidence>
<dbReference type="Proteomes" id="UP000604046">
    <property type="component" value="Unassembled WGS sequence"/>
</dbReference>
<organism evidence="1 2">
    <name type="scientific">Symbiodinium natans</name>
    <dbReference type="NCBI Taxonomy" id="878477"/>
    <lineage>
        <taxon>Eukaryota</taxon>
        <taxon>Sar</taxon>
        <taxon>Alveolata</taxon>
        <taxon>Dinophyceae</taxon>
        <taxon>Suessiales</taxon>
        <taxon>Symbiodiniaceae</taxon>
        <taxon>Symbiodinium</taxon>
    </lineage>
</organism>
<dbReference type="OrthoDB" id="421225at2759"/>
<dbReference type="AlphaFoldDB" id="A0A812LMN6"/>
<accession>A0A812LMN6</accession>
<reference evidence="1" key="1">
    <citation type="submission" date="2021-02" db="EMBL/GenBank/DDBJ databases">
        <authorList>
            <person name="Dougan E. K."/>
            <person name="Rhodes N."/>
            <person name="Thang M."/>
            <person name="Chan C."/>
        </authorList>
    </citation>
    <scope>NUCLEOTIDE SEQUENCE</scope>
</reference>